<accession>A0ABR3TB48</accession>
<name>A0ABR3TB48_9PEZI</name>
<evidence type="ECO:0000313" key="1">
    <source>
        <dbReference type="EMBL" id="KAL1636778.1"/>
    </source>
</evidence>
<protein>
    <submittedName>
        <fullName evidence="1">Uncharacterized protein</fullName>
    </submittedName>
</protein>
<proteinExistence type="predicted"/>
<sequence length="385" mass="42822">MDIRPQVRGTTLPSRRIIRNALDDRYAPAYTVDTPGFTDFVRKQNSDPACTIPTIDALHASHAACGILHSNKQLRAECIAAARAAVGVSAAVRVVSGGALMRKGIQALHMHSARQHLQVLELRLLTCPLARPSPGMLERGLNDLFTTTAPPQTSSGQQHQQLPGAPFPALRRLHVVVETNPNIRYLHDDSMAWMPHFEPSYGEGGQVDAYKRVEVKIGEPLVAAHMLLAHVEVQGLLAWVPPRECGLREFSVMVRENVGLAIVDVAGKVLRRRVLDAPFVAVVERWGWDLSFFEAMWGWLNALKLGGMHKERKERMFGLEAALEWHRKVVSERYFTRVAAARLTAHVEDAYYAWVNCGKPSSERILAEDLDKVGGPLACLYDLDR</sequence>
<gene>
    <name evidence="1" type="ORF">SLS58_009617</name>
</gene>
<evidence type="ECO:0000313" key="2">
    <source>
        <dbReference type="Proteomes" id="UP001521184"/>
    </source>
</evidence>
<comment type="caution">
    <text evidence="1">The sequence shown here is derived from an EMBL/GenBank/DDBJ whole genome shotgun (WGS) entry which is preliminary data.</text>
</comment>
<reference evidence="1 2" key="1">
    <citation type="journal article" date="2023" name="Plant Dis.">
        <title>First Report of Diplodia intermedia Causing Canker and Dieback Diseases on Apple Trees in Canada.</title>
        <authorList>
            <person name="Ellouze W."/>
            <person name="Ilyukhin E."/>
            <person name="Sulman M."/>
            <person name="Ali S."/>
        </authorList>
    </citation>
    <scope>NUCLEOTIDE SEQUENCE [LARGE SCALE GENOMIC DNA]</scope>
    <source>
        <strain evidence="1 2">M45-28</strain>
    </source>
</reference>
<dbReference type="Proteomes" id="UP001521184">
    <property type="component" value="Unassembled WGS sequence"/>
</dbReference>
<keyword evidence="2" id="KW-1185">Reference proteome</keyword>
<dbReference type="EMBL" id="JAKEKT020000096">
    <property type="protein sequence ID" value="KAL1636778.1"/>
    <property type="molecule type" value="Genomic_DNA"/>
</dbReference>
<organism evidence="1 2">
    <name type="scientific">Diplodia intermedia</name>
    <dbReference type="NCBI Taxonomy" id="856260"/>
    <lineage>
        <taxon>Eukaryota</taxon>
        <taxon>Fungi</taxon>
        <taxon>Dikarya</taxon>
        <taxon>Ascomycota</taxon>
        <taxon>Pezizomycotina</taxon>
        <taxon>Dothideomycetes</taxon>
        <taxon>Dothideomycetes incertae sedis</taxon>
        <taxon>Botryosphaeriales</taxon>
        <taxon>Botryosphaeriaceae</taxon>
        <taxon>Diplodia</taxon>
    </lineage>
</organism>